<dbReference type="Gene3D" id="2.30.42.10">
    <property type="match status" value="1"/>
</dbReference>
<dbReference type="STRING" id="9925.ENSCHIP00000025950"/>
<dbReference type="Ensembl" id="ENSCHIT00000033812.1">
    <property type="protein sequence ID" value="ENSCHIP00000025950.1"/>
    <property type="gene ID" value="ENSCHIG00000022511.1"/>
</dbReference>
<dbReference type="GeneTree" id="ENSGT00940000165570"/>
<accession>A0A452FNY8</accession>
<dbReference type="PROSITE" id="PS50106">
    <property type="entry name" value="PDZ"/>
    <property type="match status" value="1"/>
</dbReference>
<dbReference type="GO" id="GO:0016323">
    <property type="term" value="C:basolateral plasma membrane"/>
    <property type="evidence" value="ECO:0007669"/>
    <property type="project" value="TreeGrafter"/>
</dbReference>
<reference evidence="4 5" key="1">
    <citation type="submission" date="2016-04" db="EMBL/GenBank/DDBJ databases">
        <title>Polished mammalian reference genomes with single-molecule sequencing and chromosome conformation capture applied to the Capra hircus genome.</title>
        <authorList>
            <person name="Bickhart D.M."/>
            <person name="Koren S."/>
            <person name="Rosen B."/>
            <person name="Hastie A."/>
            <person name="Liachko I."/>
            <person name="Sullivan S.T."/>
            <person name="Burton J."/>
            <person name="Sayre B.L."/>
            <person name="Huson H.J."/>
            <person name="Lee J."/>
            <person name="Lam E."/>
            <person name="Kelley C.M."/>
            <person name="Hutchison J.L."/>
            <person name="Zhou Y."/>
            <person name="Sun J."/>
            <person name="Crisa A."/>
            <person name="Schwartz J.C."/>
            <person name="Hammond J.A."/>
            <person name="Schroeder S.G."/>
            <person name="Liu G.E."/>
            <person name="Dunham M."/>
            <person name="Shendure J."/>
            <person name="Sonstegard T.S."/>
            <person name="Phillippy A.M."/>
            <person name="Van Tassell C.P."/>
            <person name="Smith T.P."/>
        </authorList>
    </citation>
    <scope>NUCLEOTIDE SEQUENCE [LARGE SCALE GENOMIC DNA]</scope>
</reference>
<organism evidence="4 5">
    <name type="scientific">Capra hircus</name>
    <name type="common">Goat</name>
    <dbReference type="NCBI Taxonomy" id="9925"/>
    <lineage>
        <taxon>Eukaryota</taxon>
        <taxon>Metazoa</taxon>
        <taxon>Chordata</taxon>
        <taxon>Craniata</taxon>
        <taxon>Vertebrata</taxon>
        <taxon>Euteleostomi</taxon>
        <taxon>Mammalia</taxon>
        <taxon>Eutheria</taxon>
        <taxon>Laurasiatheria</taxon>
        <taxon>Artiodactyla</taxon>
        <taxon>Ruminantia</taxon>
        <taxon>Pecora</taxon>
        <taxon>Bovidae</taxon>
        <taxon>Caprinae</taxon>
        <taxon>Capra</taxon>
    </lineage>
</organism>
<protein>
    <recommendedName>
        <fullName evidence="3">PDZ domain-containing protein</fullName>
    </recommendedName>
</protein>
<dbReference type="Bgee" id="ENSCHIG00000022511">
    <property type="expression patterns" value="Expressed in longissimus thoracis muscle and 17 other cell types or tissues"/>
</dbReference>
<dbReference type="SMART" id="SM00228">
    <property type="entry name" value="PDZ"/>
    <property type="match status" value="1"/>
</dbReference>
<dbReference type="GO" id="GO:0030054">
    <property type="term" value="C:cell junction"/>
    <property type="evidence" value="ECO:0007669"/>
    <property type="project" value="TreeGrafter"/>
</dbReference>
<evidence type="ECO:0000313" key="4">
    <source>
        <dbReference type="Ensembl" id="ENSCHIP00000025950.1"/>
    </source>
</evidence>
<keyword evidence="2" id="KW-0472">Membrane</keyword>
<dbReference type="GO" id="GO:0043113">
    <property type="term" value="P:receptor clustering"/>
    <property type="evidence" value="ECO:0007669"/>
    <property type="project" value="TreeGrafter"/>
</dbReference>
<comment type="subcellular location">
    <subcellularLocation>
        <location evidence="1">Membrane</location>
    </subcellularLocation>
</comment>
<dbReference type="GO" id="GO:0098609">
    <property type="term" value="P:cell-cell adhesion"/>
    <property type="evidence" value="ECO:0007669"/>
    <property type="project" value="TreeGrafter"/>
</dbReference>
<dbReference type="OMA" id="IMEVSAI"/>
<dbReference type="PANTHER" id="PTHR23119:SF51">
    <property type="entry name" value="DISKS LARGE 1 TUMOR SUPPRESSOR PROTEIN"/>
    <property type="match status" value="1"/>
</dbReference>
<dbReference type="PANTHER" id="PTHR23119">
    <property type="entry name" value="DISCS LARGE"/>
    <property type="match status" value="1"/>
</dbReference>
<dbReference type="GO" id="GO:0019901">
    <property type="term" value="F:protein kinase binding"/>
    <property type="evidence" value="ECO:0007669"/>
    <property type="project" value="TreeGrafter"/>
</dbReference>
<name>A0A452FNY8_CAPHI</name>
<dbReference type="Proteomes" id="UP000291000">
    <property type="component" value="Chromosome 22"/>
</dbReference>
<evidence type="ECO:0000313" key="5">
    <source>
        <dbReference type="Proteomes" id="UP000291000"/>
    </source>
</evidence>
<dbReference type="SUPFAM" id="SSF50156">
    <property type="entry name" value="PDZ domain-like"/>
    <property type="match status" value="1"/>
</dbReference>
<sequence>MTALRYQKKFTEYSARLDSLSRCVAAPPGGKGEETKSLTLVLHRDSGSLGFNIIGGRPCVDNQDGSSSEGIFVSKIVDSGPAAKDGGLQIHDRIIEVCEHCQGMNLIILSVHVGFITKKSQGFSSFPSDCFVFRGVGKVPRDFVRTFIPMKGCLY</sequence>
<reference evidence="4" key="2">
    <citation type="submission" date="2025-08" db="UniProtKB">
        <authorList>
            <consortium name="Ensembl"/>
        </authorList>
    </citation>
    <scope>IDENTIFICATION</scope>
</reference>
<dbReference type="GO" id="GO:0097120">
    <property type="term" value="P:receptor localization to synapse"/>
    <property type="evidence" value="ECO:0007669"/>
    <property type="project" value="TreeGrafter"/>
</dbReference>
<dbReference type="EMBL" id="LWLT01000024">
    <property type="status" value="NOT_ANNOTATED_CDS"/>
    <property type="molecule type" value="Genomic_DNA"/>
</dbReference>
<evidence type="ECO:0000259" key="3">
    <source>
        <dbReference type="PROSITE" id="PS50106"/>
    </source>
</evidence>
<feature type="domain" description="PDZ" evidence="3">
    <location>
        <begin position="39"/>
        <end position="97"/>
    </location>
</feature>
<dbReference type="Pfam" id="PF00595">
    <property type="entry name" value="PDZ"/>
    <property type="match status" value="1"/>
</dbReference>
<dbReference type="InterPro" id="IPR036034">
    <property type="entry name" value="PDZ_sf"/>
</dbReference>
<dbReference type="FunFam" id="2.30.42.10:FF:000133">
    <property type="entry name" value="PDZ domain containing ring finger 4"/>
    <property type="match status" value="1"/>
</dbReference>
<evidence type="ECO:0000256" key="1">
    <source>
        <dbReference type="ARBA" id="ARBA00004370"/>
    </source>
</evidence>
<dbReference type="InterPro" id="IPR050614">
    <property type="entry name" value="Synaptic_Scaffolding_LAP-MAGUK"/>
</dbReference>
<reference evidence="4" key="3">
    <citation type="submission" date="2025-09" db="UniProtKB">
        <authorList>
            <consortium name="Ensembl"/>
        </authorList>
    </citation>
    <scope>IDENTIFICATION</scope>
</reference>
<dbReference type="InterPro" id="IPR001478">
    <property type="entry name" value="PDZ"/>
</dbReference>
<dbReference type="GO" id="GO:0045197">
    <property type="term" value="P:establishment or maintenance of epithelial cell apical/basal polarity"/>
    <property type="evidence" value="ECO:0007669"/>
    <property type="project" value="TreeGrafter"/>
</dbReference>
<proteinExistence type="predicted"/>
<keyword evidence="5" id="KW-1185">Reference proteome</keyword>
<evidence type="ECO:0000256" key="2">
    <source>
        <dbReference type="ARBA" id="ARBA00023136"/>
    </source>
</evidence>
<dbReference type="AlphaFoldDB" id="A0A452FNY8"/>